<organism evidence="1 2">
    <name type="scientific">Acidianus brierleyi</name>
    <dbReference type="NCBI Taxonomy" id="41673"/>
    <lineage>
        <taxon>Archaea</taxon>
        <taxon>Thermoproteota</taxon>
        <taxon>Thermoprotei</taxon>
        <taxon>Sulfolobales</taxon>
        <taxon>Sulfolobaceae</taxon>
        <taxon>Acidianus</taxon>
    </lineage>
</organism>
<protein>
    <submittedName>
        <fullName evidence="1">Uncharacterized protein</fullName>
    </submittedName>
</protein>
<dbReference type="GeneID" id="36832444"/>
<accession>A0A2U9IFL5</accession>
<reference evidence="1 2" key="1">
    <citation type="submission" date="2018-05" db="EMBL/GenBank/DDBJ databases">
        <title>Complete Genome Sequences of Extremely Thermoacidophilic, Metal-Mobilizing Type-Strain Members of the Archaeal Family Sulfolobaceae: Acidianus brierleyi DSM-1651T, Acidianus sulfidivorans DSM-18786T, Metallosphaera hakonensis DSM-7519T, and Metallosphaera prunae DSM-10039T.</title>
        <authorList>
            <person name="Counts J.A."/>
            <person name="Kelly R.M."/>
        </authorList>
    </citation>
    <scope>NUCLEOTIDE SEQUENCE [LARGE SCALE GENOMIC DNA]</scope>
    <source>
        <strain evidence="1 2">DSM 1651</strain>
    </source>
</reference>
<dbReference type="AlphaFoldDB" id="A0A2U9IFL5"/>
<name>A0A2U9IFL5_9CREN</name>
<dbReference type="OrthoDB" id="36027at2157"/>
<gene>
    <name evidence="1" type="ORF">DFR85_09770</name>
</gene>
<evidence type="ECO:0000313" key="1">
    <source>
        <dbReference type="EMBL" id="AWR94842.1"/>
    </source>
</evidence>
<keyword evidence="2" id="KW-1185">Reference proteome</keyword>
<dbReference type="EMBL" id="CP029289">
    <property type="protein sequence ID" value="AWR94842.1"/>
    <property type="molecule type" value="Genomic_DNA"/>
</dbReference>
<dbReference type="RefSeq" id="WP_110270723.1">
    <property type="nucleotide sequence ID" value="NZ_CP029289.2"/>
</dbReference>
<dbReference type="KEGG" id="abri:DFR85_09770"/>
<proteinExistence type="predicted"/>
<dbReference type="Proteomes" id="UP000248044">
    <property type="component" value="Chromosome"/>
</dbReference>
<sequence>MSNVRELMRSKVDYRIVEISDSSPSTEIKATIVLDVPPSEDIINDVSQLVKVEKVYNFMQTIKVKGKAKDVTKLSEKSFVKYIMLDEIVVKTEEWI</sequence>
<evidence type="ECO:0000313" key="2">
    <source>
        <dbReference type="Proteomes" id="UP000248044"/>
    </source>
</evidence>